<evidence type="ECO:0000313" key="2">
    <source>
        <dbReference type="Proteomes" id="UP000009172"/>
    </source>
</evidence>
<accession>F2S906</accession>
<organism evidence="1 2">
    <name type="scientific">Trichophyton tonsurans (strain CBS 112818)</name>
    <name type="common">Scalp ringworm fungus</name>
    <dbReference type="NCBI Taxonomy" id="647933"/>
    <lineage>
        <taxon>Eukaryota</taxon>
        <taxon>Fungi</taxon>
        <taxon>Dikarya</taxon>
        <taxon>Ascomycota</taxon>
        <taxon>Pezizomycotina</taxon>
        <taxon>Eurotiomycetes</taxon>
        <taxon>Eurotiomycetidae</taxon>
        <taxon>Onygenales</taxon>
        <taxon>Arthrodermataceae</taxon>
        <taxon>Trichophyton</taxon>
    </lineage>
</organism>
<evidence type="ECO:0000313" key="1">
    <source>
        <dbReference type="EMBL" id="EGE00056.1"/>
    </source>
</evidence>
<proteinExistence type="predicted"/>
<sequence>MLETAREEGWMEDDTRCDWHQLWPLTTVTQTSTTRGIQHLALSWSRRGRLQLGERKHARLSTPRSSPFTFTGFPAQAQAQAQGLSSDTRPRRLFLSSSCFSSGS</sequence>
<protein>
    <submittedName>
        <fullName evidence="1">Uncharacterized protein</fullName>
    </submittedName>
</protein>
<gene>
    <name evidence="1" type="ORF">TESG_07379</name>
</gene>
<keyword evidence="2" id="KW-1185">Reference proteome</keyword>
<dbReference type="Proteomes" id="UP000009172">
    <property type="component" value="Unassembled WGS sequence"/>
</dbReference>
<dbReference type="HOGENOM" id="CLU_2252009_0_0_1"/>
<dbReference type="EMBL" id="GG698531">
    <property type="protein sequence ID" value="EGE00056.1"/>
    <property type="molecule type" value="Genomic_DNA"/>
</dbReference>
<reference evidence="2" key="1">
    <citation type="journal article" date="2012" name="MBio">
        <title>Comparative genome analysis of Trichophyton rubrum and related dermatophytes reveals candidate genes involved in infection.</title>
        <authorList>
            <person name="Martinez D.A."/>
            <person name="Oliver B.G."/>
            <person name="Graeser Y."/>
            <person name="Goldberg J.M."/>
            <person name="Li W."/>
            <person name="Martinez-Rossi N.M."/>
            <person name="Monod M."/>
            <person name="Shelest E."/>
            <person name="Barton R.C."/>
            <person name="Birch E."/>
            <person name="Brakhage A.A."/>
            <person name="Chen Z."/>
            <person name="Gurr S.J."/>
            <person name="Heiman D."/>
            <person name="Heitman J."/>
            <person name="Kosti I."/>
            <person name="Rossi A."/>
            <person name="Saif S."/>
            <person name="Samalova M."/>
            <person name="Saunders C.W."/>
            <person name="Shea T."/>
            <person name="Summerbell R.C."/>
            <person name="Xu J."/>
            <person name="Young S."/>
            <person name="Zeng Q."/>
            <person name="Birren B.W."/>
            <person name="Cuomo C.A."/>
            <person name="White T.C."/>
        </authorList>
    </citation>
    <scope>NUCLEOTIDE SEQUENCE [LARGE SCALE GENOMIC DNA]</scope>
    <source>
        <strain evidence="2">CBS 112818</strain>
    </source>
</reference>
<dbReference type="AlphaFoldDB" id="F2S906"/>
<name>F2S906_TRIT1</name>